<reference evidence="3 4" key="1">
    <citation type="submission" date="2019-10" db="EMBL/GenBank/DDBJ databases">
        <authorList>
            <person name="Palmer J.M."/>
        </authorList>
    </citation>
    <scope>NUCLEOTIDE SEQUENCE [LARGE SCALE GENOMIC DNA]</scope>
    <source>
        <strain evidence="3 4">TWF694</strain>
    </source>
</reference>
<name>A0AAV9WW24_9PEZI</name>
<sequence length="143" mass="16719">MEIEKLVRITIIFKKNPDISDAQFHEYWAHTHAPLCTEWMKKHGIVKHTQYHLHKSGTDFISERLPGWPTAAYDGIEDFYVHKLEDFADALLDEYYQENLMPDGKVYADFASVFIVVGEDFVVIDDTKVVEQHERDYKIKAAN</sequence>
<dbReference type="Gene3D" id="3.30.70.100">
    <property type="match status" value="1"/>
</dbReference>
<proteinExistence type="inferred from homology"/>
<gene>
    <name evidence="3" type="ORF">TWF694_004419</name>
</gene>
<dbReference type="EMBL" id="JAVHJO010000015">
    <property type="protein sequence ID" value="KAK6527430.1"/>
    <property type="molecule type" value="Genomic_DNA"/>
</dbReference>
<dbReference type="AlphaFoldDB" id="A0AAV9WW24"/>
<evidence type="ECO:0000313" key="4">
    <source>
        <dbReference type="Proteomes" id="UP001365542"/>
    </source>
</evidence>
<protein>
    <recommendedName>
        <fullName evidence="2">EthD domain-containing protein</fullName>
    </recommendedName>
</protein>
<evidence type="ECO:0000313" key="3">
    <source>
        <dbReference type="EMBL" id="KAK6527430.1"/>
    </source>
</evidence>
<dbReference type="InterPro" id="IPR011008">
    <property type="entry name" value="Dimeric_a/b-barrel"/>
</dbReference>
<feature type="domain" description="EthD" evidence="2">
    <location>
        <begin position="16"/>
        <end position="110"/>
    </location>
</feature>
<comment type="caution">
    <text evidence="3">The sequence shown here is derived from an EMBL/GenBank/DDBJ whole genome shotgun (WGS) entry which is preliminary data.</text>
</comment>
<dbReference type="SUPFAM" id="SSF54909">
    <property type="entry name" value="Dimeric alpha+beta barrel"/>
    <property type="match status" value="1"/>
</dbReference>
<organism evidence="3 4">
    <name type="scientific">Orbilia ellipsospora</name>
    <dbReference type="NCBI Taxonomy" id="2528407"/>
    <lineage>
        <taxon>Eukaryota</taxon>
        <taxon>Fungi</taxon>
        <taxon>Dikarya</taxon>
        <taxon>Ascomycota</taxon>
        <taxon>Pezizomycotina</taxon>
        <taxon>Orbiliomycetes</taxon>
        <taxon>Orbiliales</taxon>
        <taxon>Orbiliaceae</taxon>
        <taxon>Orbilia</taxon>
    </lineage>
</organism>
<dbReference type="Pfam" id="PF07110">
    <property type="entry name" value="EthD"/>
    <property type="match status" value="1"/>
</dbReference>
<dbReference type="InterPro" id="IPR009799">
    <property type="entry name" value="EthD_dom"/>
</dbReference>
<evidence type="ECO:0000259" key="2">
    <source>
        <dbReference type="Pfam" id="PF07110"/>
    </source>
</evidence>
<comment type="similarity">
    <text evidence="1">Belongs to the tpcK family.</text>
</comment>
<dbReference type="Proteomes" id="UP001365542">
    <property type="component" value="Unassembled WGS sequence"/>
</dbReference>
<evidence type="ECO:0000256" key="1">
    <source>
        <dbReference type="ARBA" id="ARBA00005986"/>
    </source>
</evidence>
<dbReference type="GO" id="GO:0016491">
    <property type="term" value="F:oxidoreductase activity"/>
    <property type="evidence" value="ECO:0007669"/>
    <property type="project" value="InterPro"/>
</dbReference>
<keyword evidence="4" id="KW-1185">Reference proteome</keyword>
<accession>A0AAV9WW24</accession>